<dbReference type="InterPro" id="IPR012678">
    <property type="entry name" value="Ribosomal_uL23/eL15/eS24_sf"/>
</dbReference>
<evidence type="ECO:0000313" key="5">
    <source>
        <dbReference type="EMBL" id="KAG8512642.1"/>
    </source>
</evidence>
<comment type="similarity">
    <text evidence="1">Belongs to the universal ribosomal protein uL23 family.</text>
</comment>
<dbReference type="GO" id="GO:0044391">
    <property type="term" value="C:ribosomal subunit"/>
    <property type="evidence" value="ECO:0007669"/>
    <property type="project" value="UniProtKB-ARBA"/>
</dbReference>
<dbReference type="OrthoDB" id="1267328at2759"/>
<dbReference type="InterPro" id="IPR012677">
    <property type="entry name" value="Nucleotide-bd_a/b_plait_sf"/>
</dbReference>
<feature type="region of interest" description="Disordered" evidence="4">
    <location>
        <begin position="1"/>
        <end position="44"/>
    </location>
</feature>
<evidence type="ECO:0000256" key="3">
    <source>
        <dbReference type="ARBA" id="ARBA00023274"/>
    </source>
</evidence>
<dbReference type="Gene3D" id="3.30.70.330">
    <property type="match status" value="1"/>
</dbReference>
<comment type="caution">
    <text evidence="5">The sequence shown here is derived from an EMBL/GenBank/DDBJ whole genome shotgun (WGS) entry which is preliminary data.</text>
</comment>
<dbReference type="GO" id="GO:0006412">
    <property type="term" value="P:translation"/>
    <property type="evidence" value="ECO:0007669"/>
    <property type="project" value="InterPro"/>
</dbReference>
<reference evidence="5" key="1">
    <citation type="journal article" date="2021" name="Evol. Appl.">
        <title>The genome of the Pyrenean desman and the effects of bottlenecks and inbreeding on the genomic landscape of an endangered species.</title>
        <authorList>
            <person name="Escoda L."/>
            <person name="Castresana J."/>
        </authorList>
    </citation>
    <scope>NUCLEOTIDE SEQUENCE</scope>
    <source>
        <strain evidence="5">IBE-C5619</strain>
    </source>
</reference>
<dbReference type="AlphaFoldDB" id="A0A8J6A5R9"/>
<evidence type="ECO:0000256" key="4">
    <source>
        <dbReference type="SAM" id="MobiDB-lite"/>
    </source>
</evidence>
<evidence type="ECO:0000256" key="2">
    <source>
        <dbReference type="ARBA" id="ARBA00022980"/>
    </source>
</evidence>
<dbReference type="EMBL" id="JAGFMF010011791">
    <property type="protein sequence ID" value="KAG8512642.1"/>
    <property type="molecule type" value="Genomic_DNA"/>
</dbReference>
<gene>
    <name evidence="5" type="ORF">J0S82_007341</name>
</gene>
<evidence type="ECO:0000256" key="1">
    <source>
        <dbReference type="ARBA" id="ARBA00006700"/>
    </source>
</evidence>
<organism evidence="5 6">
    <name type="scientific">Galemys pyrenaicus</name>
    <name type="common">Iberian desman</name>
    <name type="synonym">Pyrenean desman</name>
    <dbReference type="NCBI Taxonomy" id="202257"/>
    <lineage>
        <taxon>Eukaryota</taxon>
        <taxon>Metazoa</taxon>
        <taxon>Chordata</taxon>
        <taxon>Craniata</taxon>
        <taxon>Vertebrata</taxon>
        <taxon>Euteleostomi</taxon>
        <taxon>Mammalia</taxon>
        <taxon>Eutheria</taxon>
        <taxon>Laurasiatheria</taxon>
        <taxon>Eulipotyphla</taxon>
        <taxon>Talpidae</taxon>
        <taxon>Galemys</taxon>
    </lineage>
</organism>
<keyword evidence="3" id="KW-0687">Ribonucleoprotein</keyword>
<accession>A0A8J6A5R9</accession>
<dbReference type="Proteomes" id="UP000700334">
    <property type="component" value="Unassembled WGS sequence"/>
</dbReference>
<dbReference type="InterPro" id="IPR013025">
    <property type="entry name" value="Ribosomal_uL23-like"/>
</dbReference>
<proteinExistence type="inferred from homology"/>
<keyword evidence="2 5" id="KW-0689">Ribosomal protein</keyword>
<dbReference type="PANTHER" id="PTHR11620">
    <property type="entry name" value="60S RIBOSOMAL PROTEIN L23A"/>
    <property type="match status" value="1"/>
</dbReference>
<name>A0A8J6A5R9_GALPY</name>
<keyword evidence="6" id="KW-1185">Reference proteome</keyword>
<evidence type="ECO:0000313" key="6">
    <source>
        <dbReference type="Proteomes" id="UP000700334"/>
    </source>
</evidence>
<dbReference type="GO" id="GO:0003735">
    <property type="term" value="F:structural constituent of ribosome"/>
    <property type="evidence" value="ECO:0007669"/>
    <property type="project" value="InterPro"/>
</dbReference>
<dbReference type="SUPFAM" id="SSF54189">
    <property type="entry name" value="Ribosomal proteins S24e, L23 and L15e"/>
    <property type="match status" value="1"/>
</dbReference>
<sequence length="102" mass="11146">MQVNRKDKGISGPQSHSRPVISEDLGQVPPTTESGVKKTDDNTHVSTVSVEADQHEIKPVGKKFYETDMAKVNVLTRPDGEKQAYIPSDCDDLDVANKIGII</sequence>
<protein>
    <submittedName>
        <fullName evidence="5">60S ribosomal protein L23a</fullName>
    </submittedName>
</protein>